<keyword evidence="1" id="KW-1133">Transmembrane helix</keyword>
<reference evidence="2 3" key="1">
    <citation type="submission" date="2019-06" db="EMBL/GenBank/DDBJ databases">
        <title>Persicimonas caeni gen. nov., sp. nov., a predatory bacterium isolated from solar saltern.</title>
        <authorList>
            <person name="Wang S."/>
        </authorList>
    </citation>
    <scope>NUCLEOTIDE SEQUENCE [LARGE SCALE GENOMIC DNA]</scope>
    <source>
        <strain evidence="2 3">YN101</strain>
    </source>
</reference>
<accession>A0A4Y6PQS8</accession>
<proteinExistence type="predicted"/>
<evidence type="ECO:0000313" key="3">
    <source>
        <dbReference type="Proteomes" id="UP000315995"/>
    </source>
</evidence>
<dbReference type="OrthoDB" id="5481816at2"/>
<gene>
    <name evidence="2" type="ORF">FIV42_08050</name>
</gene>
<sequence>MRRLGDILERFERDESGAIMILALVAFMILILLAMTLYDAGLAAKDKAEVQASADTAAYSQAAVKARSMNMMAYSNISKRSIWGIHSLYPSYLKTMHNWIVTKINSTCEPCDEPESSTCKKCRAAKRERARWIGATCEAGEDLCEIDSDFLLLSGRSYSNKVTWASDDQMRIEDVDTDWANPAYVDAFNFGAKTGPPPSLFESYIAEDVRAIDNYQRYIFALTPWWGWSEHLVKAVRNGATMSSSWPAPVGAFPMSLGSMANNLIQQFRGLFGGGAVSSPNYTLHADSLPVYPGHVGTMKGVLTDALNDSSVRGCLVAMLQGGTCTDHIDPFLLEHIANVLVFWMRSEGVLGGDYEHLDNIEGYATTLGLHYRAAFQDFIDVGLPYTQNSFENILGEDRVIGEPWLLRPAETEAEWQLSTSNIVLTYQSRMGTYDKDRARQKYGIIGEDHRGSGLGNLAKRARLYSTPDVPVVIGTDMLSQELTYNASGYWATARSEIFFSHGDTPDLWHPSWSSRLRPLAITDEFAEAGYSMNYVYHDAVTGFALAAVLGVTELSDVFTALSDLAYMEKATLSMGKSTIQGVSK</sequence>
<evidence type="ECO:0000256" key="1">
    <source>
        <dbReference type="SAM" id="Phobius"/>
    </source>
</evidence>
<organism evidence="2 3">
    <name type="scientific">Persicimonas caeni</name>
    <dbReference type="NCBI Taxonomy" id="2292766"/>
    <lineage>
        <taxon>Bacteria</taxon>
        <taxon>Deltaproteobacteria</taxon>
        <taxon>Bradymonadales</taxon>
        <taxon>Bradymonadaceae</taxon>
        <taxon>Persicimonas</taxon>
    </lineage>
</organism>
<name>A0A4Y6PQS8_PERCE</name>
<evidence type="ECO:0000313" key="2">
    <source>
        <dbReference type="EMBL" id="QDG50682.1"/>
    </source>
</evidence>
<evidence type="ECO:0008006" key="4">
    <source>
        <dbReference type="Google" id="ProtNLM"/>
    </source>
</evidence>
<accession>A0A5B8Y6E5</accession>
<dbReference type="EMBL" id="CP041186">
    <property type="protein sequence ID" value="QDG50682.1"/>
    <property type="molecule type" value="Genomic_DNA"/>
</dbReference>
<dbReference type="RefSeq" id="WP_141197174.1">
    <property type="nucleotide sequence ID" value="NZ_CP041186.1"/>
</dbReference>
<dbReference type="AlphaFoldDB" id="A0A4Y6PQS8"/>
<keyword evidence="1" id="KW-0472">Membrane</keyword>
<protein>
    <recommendedName>
        <fullName evidence="4">Flp pilus-assembly TadG-like N-terminal domain-containing protein</fullName>
    </recommendedName>
</protein>
<dbReference type="Proteomes" id="UP000315995">
    <property type="component" value="Chromosome"/>
</dbReference>
<keyword evidence="1" id="KW-0812">Transmembrane</keyword>
<keyword evidence="3" id="KW-1185">Reference proteome</keyword>
<feature type="transmembrane region" description="Helical" evidence="1">
    <location>
        <begin position="20"/>
        <end position="38"/>
    </location>
</feature>